<evidence type="ECO:0000259" key="3">
    <source>
        <dbReference type="PROSITE" id="PS51464"/>
    </source>
</evidence>
<dbReference type="InterPro" id="IPR046348">
    <property type="entry name" value="SIS_dom_sf"/>
</dbReference>
<keyword evidence="5" id="KW-1185">Reference proteome</keyword>
<dbReference type="InterPro" id="IPR035461">
    <property type="entry name" value="GmhA/DiaA"/>
</dbReference>
<dbReference type="PANTHER" id="PTHR18964:SF149">
    <property type="entry name" value="BIFUNCTIONAL UDP-N-ACETYLGLUCOSAMINE 2-EPIMERASE_N-ACETYLMANNOSAMINE KINASE"/>
    <property type="match status" value="1"/>
</dbReference>
<dbReference type="CDD" id="cd05006">
    <property type="entry name" value="SIS_GmhA"/>
    <property type="match status" value="1"/>
</dbReference>
<dbReference type="Proteomes" id="UP000656042">
    <property type="component" value="Unassembled WGS sequence"/>
</dbReference>
<feature type="region of interest" description="Disordered" evidence="2">
    <location>
        <begin position="329"/>
        <end position="349"/>
    </location>
</feature>
<dbReference type="PROSITE" id="PS01125">
    <property type="entry name" value="ROK"/>
    <property type="match status" value="1"/>
</dbReference>
<dbReference type="InterPro" id="IPR043129">
    <property type="entry name" value="ATPase_NBD"/>
</dbReference>
<dbReference type="GO" id="GO:1901135">
    <property type="term" value="P:carbohydrate derivative metabolic process"/>
    <property type="evidence" value="ECO:0007669"/>
    <property type="project" value="InterPro"/>
</dbReference>
<dbReference type="Pfam" id="PF13580">
    <property type="entry name" value="SIS_2"/>
    <property type="match status" value="1"/>
</dbReference>
<dbReference type="SUPFAM" id="SSF53067">
    <property type="entry name" value="Actin-like ATPase domain"/>
    <property type="match status" value="1"/>
</dbReference>
<dbReference type="AlphaFoldDB" id="A0A8J3FKW5"/>
<evidence type="ECO:0000313" key="4">
    <source>
        <dbReference type="EMBL" id="GGK75014.1"/>
    </source>
</evidence>
<reference evidence="4" key="2">
    <citation type="submission" date="2020-09" db="EMBL/GenBank/DDBJ databases">
        <authorList>
            <person name="Sun Q."/>
            <person name="Zhou Y."/>
        </authorList>
    </citation>
    <scope>NUCLEOTIDE SEQUENCE</scope>
    <source>
        <strain evidence="4">CGMCC 4.7299</strain>
    </source>
</reference>
<dbReference type="InterPro" id="IPR001347">
    <property type="entry name" value="SIS_dom"/>
</dbReference>
<dbReference type="CDD" id="cd23763">
    <property type="entry name" value="ASKHA_ATPase_ROK"/>
    <property type="match status" value="1"/>
</dbReference>
<dbReference type="Gene3D" id="3.30.420.40">
    <property type="match status" value="2"/>
</dbReference>
<name>A0A8J3FKW5_9ACTN</name>
<accession>A0A8J3FKW5</accession>
<reference evidence="4" key="1">
    <citation type="journal article" date="2014" name="Int. J. Syst. Evol. Microbiol.">
        <title>Complete genome sequence of Corynebacterium casei LMG S-19264T (=DSM 44701T), isolated from a smear-ripened cheese.</title>
        <authorList>
            <consortium name="US DOE Joint Genome Institute (JGI-PGF)"/>
            <person name="Walter F."/>
            <person name="Albersmeier A."/>
            <person name="Kalinowski J."/>
            <person name="Ruckert C."/>
        </authorList>
    </citation>
    <scope>NUCLEOTIDE SEQUENCE</scope>
    <source>
        <strain evidence="4">CGMCC 4.7299</strain>
    </source>
</reference>
<dbReference type="Gene3D" id="3.40.50.10490">
    <property type="entry name" value="Glucose-6-phosphate isomerase like protein, domain 1"/>
    <property type="match status" value="1"/>
</dbReference>
<evidence type="ECO:0000313" key="5">
    <source>
        <dbReference type="Proteomes" id="UP000656042"/>
    </source>
</evidence>
<protein>
    <recommendedName>
        <fullName evidence="3">SIS domain-containing protein</fullName>
    </recommendedName>
</protein>
<feature type="domain" description="SIS" evidence="3">
    <location>
        <begin position="392"/>
        <end position="551"/>
    </location>
</feature>
<dbReference type="EMBL" id="BMMX01000001">
    <property type="protein sequence ID" value="GGK75014.1"/>
    <property type="molecule type" value="Genomic_DNA"/>
</dbReference>
<organism evidence="4 5">
    <name type="scientific">Mangrovihabitans endophyticus</name>
    <dbReference type="NCBI Taxonomy" id="1751298"/>
    <lineage>
        <taxon>Bacteria</taxon>
        <taxon>Bacillati</taxon>
        <taxon>Actinomycetota</taxon>
        <taxon>Actinomycetes</taxon>
        <taxon>Micromonosporales</taxon>
        <taxon>Micromonosporaceae</taxon>
        <taxon>Mangrovihabitans</taxon>
    </lineage>
</organism>
<comment type="caution">
    <text evidence="4">The sequence shown here is derived from an EMBL/GenBank/DDBJ whole genome shotgun (WGS) entry which is preliminary data.</text>
</comment>
<dbReference type="PANTHER" id="PTHR18964">
    <property type="entry name" value="ROK (REPRESSOR, ORF, KINASE) FAMILY"/>
    <property type="match status" value="1"/>
</dbReference>
<comment type="similarity">
    <text evidence="1">Belongs to the ROK (NagC/XylR) family.</text>
</comment>
<gene>
    <name evidence="4" type="ORF">GCM10012284_06260</name>
</gene>
<dbReference type="Pfam" id="PF00480">
    <property type="entry name" value="ROK"/>
    <property type="match status" value="1"/>
</dbReference>
<dbReference type="InterPro" id="IPR049874">
    <property type="entry name" value="ROK_cs"/>
</dbReference>
<dbReference type="RefSeq" id="WP_229715431.1">
    <property type="nucleotide sequence ID" value="NZ_BMMX01000001.1"/>
</dbReference>
<dbReference type="InterPro" id="IPR000600">
    <property type="entry name" value="ROK"/>
</dbReference>
<evidence type="ECO:0000256" key="2">
    <source>
        <dbReference type="SAM" id="MobiDB-lite"/>
    </source>
</evidence>
<proteinExistence type="inferred from homology"/>
<dbReference type="GO" id="GO:0097367">
    <property type="term" value="F:carbohydrate derivative binding"/>
    <property type="evidence" value="ECO:0007669"/>
    <property type="project" value="InterPro"/>
</dbReference>
<dbReference type="PROSITE" id="PS51464">
    <property type="entry name" value="SIS"/>
    <property type="match status" value="1"/>
</dbReference>
<dbReference type="SUPFAM" id="SSF53697">
    <property type="entry name" value="SIS domain"/>
    <property type="match status" value="1"/>
</dbReference>
<evidence type="ECO:0000256" key="1">
    <source>
        <dbReference type="ARBA" id="ARBA00006479"/>
    </source>
</evidence>
<sequence>MTDPAPVDPGDDSSPVLALDIGGTKLAVAVVTADGTTHGSLVAPTPHTGDWRVAVDLLFDLGRRALARAGLGEAAAVGISCGGPLDAEAGVLLCPPHLPGWIDVPIGPLAAEAFGAPFALENDATSAAVAEYRLGAGRGTHTMLYLTVSTGIGGGAVVGGALHRGAAGNGGEFGHITVHRGGRRCSCGRRGCVEAYASGTSIAARAREALAAGAESALGVLTAPTAADVAAAAADGDPLATAIWAEAVELLGVAVTDLVNVFEPDAVVLGGGVTRSGAMLLDPVRAQVGAEAMTPAAGAARVALAALGDEVCVVGAGLIGHALLGGVDPTGPPRRAHHHATPTTPPPRGITLATIGSDTMSDWLATQLGEHRSVAEATGDLAEEIRAAGELICTRLAAGGTVWSFGNGGSAADAQHLTGELVGHYRRDRRPLAAVTLSTDPSAMTCIANDYTYEEVFRRQVEALARPGDVVVAFSTSGRSPNIVTALAAAQRRGATTLLFGAGDGGPAGMHADRALLVPAKSTQRIQEMHTLMLHVISEMVDAWAAGEEPTA</sequence>